<dbReference type="GO" id="GO:0005524">
    <property type="term" value="F:ATP binding"/>
    <property type="evidence" value="ECO:0007669"/>
    <property type="project" value="UniProtKB-UniRule"/>
</dbReference>
<dbReference type="Proteomes" id="UP000243494">
    <property type="component" value="Unassembled WGS sequence"/>
</dbReference>
<keyword evidence="5 8" id="KW-0547">Nucleotide-binding</keyword>
<comment type="subcellular location">
    <subcellularLocation>
        <location evidence="1 8">Cytoplasm</location>
    </subcellularLocation>
</comment>
<dbReference type="Gene3D" id="3.40.50.620">
    <property type="entry name" value="HUPs"/>
    <property type="match status" value="1"/>
</dbReference>
<accession>A0A371IR89</accession>
<keyword evidence="6 8" id="KW-0067">ATP-binding</keyword>
<dbReference type="Pfam" id="PF01171">
    <property type="entry name" value="ATP_bind_3"/>
    <property type="match status" value="1"/>
</dbReference>
<dbReference type="EC" id="6.3.4.19" evidence="8"/>
<evidence type="ECO:0000256" key="3">
    <source>
        <dbReference type="ARBA" id="ARBA00022598"/>
    </source>
</evidence>
<dbReference type="GO" id="GO:0032267">
    <property type="term" value="F:tRNA(Ile)-lysidine synthase activity"/>
    <property type="evidence" value="ECO:0007669"/>
    <property type="project" value="UniProtKB-EC"/>
</dbReference>
<dbReference type="Pfam" id="PF11734">
    <property type="entry name" value="TilS_C"/>
    <property type="match status" value="1"/>
</dbReference>
<evidence type="ECO:0000259" key="9">
    <source>
        <dbReference type="SMART" id="SM00977"/>
    </source>
</evidence>
<evidence type="ECO:0000313" key="11">
    <source>
        <dbReference type="Proteomes" id="UP000243494"/>
    </source>
</evidence>
<evidence type="ECO:0000256" key="1">
    <source>
        <dbReference type="ARBA" id="ARBA00004496"/>
    </source>
</evidence>
<sequence length="461" mass="53215">MIFDKVRSTINKYNLIEKGDKIVLGLSGGPDSVCLLHILNRLKEELDIEVYAAHLNHQIRGIEAQKDALYVSKICEDMGITFFVKSINVPEYCEKKGVSLEEGARTLRYNMFDEIKKKTKSNKIAIAHNLNDQAETVLMRIMRGTGLQGLRGIEYIRDGVIIRPILDIQREDIEAYCEQFNLKPRIDKTNLESIYTRNKIRLQLLPYMKDNFNSNVIESIVRMSNSLKCDSDYIEKEALIKFDEISKKSKDAVEIELSKYITLHNAVKVRIFRNSIKHILGDTNFIDQKHIEDIIELESDSKIDKMINLPRGVFAYRKKNSIILTTKEIVNEEIDFCYNIPSNGFIKIKELGVIIETKTMSIERYKSIKVDKSSKKFDFNKIKGGIIIRNREPGDKIKLSVGSKKIKDLFIDLKIPREDRCKVPIIKDDQGIICVGDYKESENYKIDSETKEVLKVSFKKL</sequence>
<name>A0A371IR89_9FIRM</name>
<comment type="domain">
    <text evidence="8">The N-terminal region contains the highly conserved SGGXDS motif, predicted to be a P-loop motif involved in ATP binding.</text>
</comment>
<evidence type="ECO:0000256" key="4">
    <source>
        <dbReference type="ARBA" id="ARBA00022694"/>
    </source>
</evidence>
<keyword evidence="4 8" id="KW-0819">tRNA processing</keyword>
<keyword evidence="2 8" id="KW-0963">Cytoplasm</keyword>
<dbReference type="SMART" id="SM00977">
    <property type="entry name" value="TilS_C"/>
    <property type="match status" value="1"/>
</dbReference>
<dbReference type="InterPro" id="IPR012796">
    <property type="entry name" value="Lysidine-tRNA-synth_C"/>
</dbReference>
<dbReference type="GO" id="GO:0005737">
    <property type="term" value="C:cytoplasm"/>
    <property type="evidence" value="ECO:0007669"/>
    <property type="project" value="UniProtKB-SubCell"/>
</dbReference>
<evidence type="ECO:0000256" key="2">
    <source>
        <dbReference type="ARBA" id="ARBA00022490"/>
    </source>
</evidence>
<dbReference type="OrthoDB" id="9807403at2"/>
<dbReference type="HAMAP" id="MF_01161">
    <property type="entry name" value="tRNA_Ile_lys_synt"/>
    <property type="match status" value="1"/>
</dbReference>
<comment type="catalytic activity">
    <reaction evidence="7 8">
        <text>cytidine(34) in tRNA(Ile2) + L-lysine + ATP = lysidine(34) in tRNA(Ile2) + AMP + diphosphate + H(+)</text>
        <dbReference type="Rhea" id="RHEA:43744"/>
        <dbReference type="Rhea" id="RHEA-COMP:10625"/>
        <dbReference type="Rhea" id="RHEA-COMP:10670"/>
        <dbReference type="ChEBI" id="CHEBI:15378"/>
        <dbReference type="ChEBI" id="CHEBI:30616"/>
        <dbReference type="ChEBI" id="CHEBI:32551"/>
        <dbReference type="ChEBI" id="CHEBI:33019"/>
        <dbReference type="ChEBI" id="CHEBI:82748"/>
        <dbReference type="ChEBI" id="CHEBI:83665"/>
        <dbReference type="ChEBI" id="CHEBI:456215"/>
        <dbReference type="EC" id="6.3.4.19"/>
    </reaction>
</comment>
<dbReference type="InterPro" id="IPR011063">
    <property type="entry name" value="TilS/TtcA_N"/>
</dbReference>
<dbReference type="GO" id="GO:0006400">
    <property type="term" value="P:tRNA modification"/>
    <property type="evidence" value="ECO:0007669"/>
    <property type="project" value="UniProtKB-UniRule"/>
</dbReference>
<comment type="function">
    <text evidence="8">Ligates lysine onto the cytidine present at position 34 of the AUA codon-specific tRNA(Ile) that contains the anticodon CAU, in an ATP-dependent manner. Cytidine is converted to lysidine, thus changing the amino acid specificity of the tRNA from methionine to isoleucine.</text>
</comment>
<dbReference type="PANTHER" id="PTHR43033:SF1">
    <property type="entry name" value="TRNA(ILE)-LYSIDINE SYNTHASE-RELATED"/>
    <property type="match status" value="1"/>
</dbReference>
<dbReference type="NCBIfam" id="TIGR02432">
    <property type="entry name" value="lysidine_TilS_N"/>
    <property type="match status" value="1"/>
</dbReference>
<keyword evidence="11" id="KW-1185">Reference proteome</keyword>
<dbReference type="NCBIfam" id="TIGR02433">
    <property type="entry name" value="lysidine_TilS_C"/>
    <property type="match status" value="1"/>
</dbReference>
<dbReference type="Gene3D" id="3.50.40.10">
    <property type="entry name" value="Phenylalanyl-trna Synthetase, Chain B, domain 3"/>
    <property type="match status" value="1"/>
</dbReference>
<proteinExistence type="inferred from homology"/>
<evidence type="ECO:0000313" key="10">
    <source>
        <dbReference type="EMBL" id="RDY22992.1"/>
    </source>
</evidence>
<dbReference type="RefSeq" id="WP_095406714.1">
    <property type="nucleotide sequence ID" value="NZ_NOJZ02000021.1"/>
</dbReference>
<feature type="binding site" evidence="8">
    <location>
        <begin position="27"/>
        <end position="32"/>
    </location>
    <ligand>
        <name>ATP</name>
        <dbReference type="ChEBI" id="CHEBI:30616"/>
    </ligand>
</feature>
<reference evidence="10 11" key="1">
    <citation type="journal article" date="2017" name="Genome Announc.">
        <title>Draft Genome Sequence of Romboutsia maritimum sp. nov. Strain CCRI-22766(T), Isolated from Coastal Estuarine Mud.</title>
        <authorList>
            <person name="Maheux A.F."/>
            <person name="Boudreau D.K."/>
            <person name="Berube E."/>
            <person name="Boissinot M."/>
            <person name="Raymond F."/>
            <person name="Brodeur S."/>
            <person name="Corbeil J."/>
            <person name="Brightwell G."/>
            <person name="Broda D."/>
            <person name="Omar R.F."/>
            <person name="Bergeron M.G."/>
        </authorList>
    </citation>
    <scope>NUCLEOTIDE SEQUENCE [LARGE SCALE GENOMIC DNA]</scope>
    <source>
        <strain evidence="10 11">CCRI-22766</strain>
    </source>
</reference>
<feature type="domain" description="Lysidine-tRNA(Ile) synthetase C-terminal" evidence="9">
    <location>
        <begin position="386"/>
        <end position="456"/>
    </location>
</feature>
<evidence type="ECO:0000256" key="8">
    <source>
        <dbReference type="HAMAP-Rule" id="MF_01161"/>
    </source>
</evidence>
<dbReference type="InterPro" id="IPR012094">
    <property type="entry name" value="tRNA_Ile_lys_synt"/>
</dbReference>
<keyword evidence="3 8" id="KW-0436">Ligase</keyword>
<evidence type="ECO:0000256" key="5">
    <source>
        <dbReference type="ARBA" id="ARBA00022741"/>
    </source>
</evidence>
<dbReference type="EMBL" id="NOJZ02000021">
    <property type="protein sequence ID" value="RDY22992.1"/>
    <property type="molecule type" value="Genomic_DNA"/>
</dbReference>
<evidence type="ECO:0000256" key="7">
    <source>
        <dbReference type="ARBA" id="ARBA00048539"/>
    </source>
</evidence>
<dbReference type="AlphaFoldDB" id="A0A371IR89"/>
<dbReference type="InterPro" id="IPR020825">
    <property type="entry name" value="Phe-tRNA_synthase-like_B3/B4"/>
</dbReference>
<dbReference type="InterPro" id="IPR012795">
    <property type="entry name" value="tRNA_Ile_lys_synt_N"/>
</dbReference>
<dbReference type="SUPFAM" id="SSF56037">
    <property type="entry name" value="PheT/TilS domain"/>
    <property type="match status" value="1"/>
</dbReference>
<dbReference type="Gene3D" id="1.20.59.20">
    <property type="match status" value="1"/>
</dbReference>
<dbReference type="CDD" id="cd01992">
    <property type="entry name" value="TilS_N"/>
    <property type="match status" value="1"/>
</dbReference>
<dbReference type="PANTHER" id="PTHR43033">
    <property type="entry name" value="TRNA(ILE)-LYSIDINE SYNTHASE-RELATED"/>
    <property type="match status" value="1"/>
</dbReference>
<evidence type="ECO:0000256" key="6">
    <source>
        <dbReference type="ARBA" id="ARBA00022840"/>
    </source>
</evidence>
<dbReference type="InterPro" id="IPR014729">
    <property type="entry name" value="Rossmann-like_a/b/a_fold"/>
</dbReference>
<organism evidence="10 11">
    <name type="scientific">Romboutsia maritimum</name>
    <dbReference type="NCBI Taxonomy" id="2020948"/>
    <lineage>
        <taxon>Bacteria</taxon>
        <taxon>Bacillati</taxon>
        <taxon>Bacillota</taxon>
        <taxon>Clostridia</taxon>
        <taxon>Peptostreptococcales</taxon>
        <taxon>Peptostreptococcaceae</taxon>
        <taxon>Romboutsia</taxon>
    </lineage>
</organism>
<dbReference type="SUPFAM" id="SSF52402">
    <property type="entry name" value="Adenine nucleotide alpha hydrolases-like"/>
    <property type="match status" value="1"/>
</dbReference>
<protein>
    <recommendedName>
        <fullName evidence="8">tRNA(Ile)-lysidine synthase</fullName>
        <ecNumber evidence="8">6.3.4.19</ecNumber>
    </recommendedName>
    <alternativeName>
        <fullName evidence="8">tRNA(Ile)-2-lysyl-cytidine synthase</fullName>
    </alternativeName>
    <alternativeName>
        <fullName evidence="8">tRNA(Ile)-lysidine synthetase</fullName>
    </alternativeName>
</protein>
<dbReference type="SUPFAM" id="SSF82829">
    <property type="entry name" value="MesJ substrate recognition domain-like"/>
    <property type="match status" value="1"/>
</dbReference>
<comment type="caution">
    <text evidence="10">The sequence shown here is derived from an EMBL/GenBank/DDBJ whole genome shotgun (WGS) entry which is preliminary data.</text>
</comment>
<gene>
    <name evidence="8 10" type="primary">tilS</name>
    <name evidence="10" type="ORF">CHF27_010395</name>
</gene>
<comment type="similarity">
    <text evidence="8">Belongs to the tRNA(Ile)-lysidine synthase family.</text>
</comment>